<dbReference type="Gene3D" id="1.20.1070.10">
    <property type="entry name" value="Rhodopsin 7-helix transmembrane proteins"/>
    <property type="match status" value="1"/>
</dbReference>
<gene>
    <name evidence="11" type="ORF">EB796_002299</name>
</gene>
<dbReference type="PROSITE" id="PS50262">
    <property type="entry name" value="G_PROTEIN_RECEP_F1_2"/>
    <property type="match status" value="1"/>
</dbReference>
<dbReference type="InterPro" id="IPR017452">
    <property type="entry name" value="GPCR_Rhodpsn_7TM"/>
</dbReference>
<evidence type="ECO:0000256" key="5">
    <source>
        <dbReference type="ARBA" id="ARBA00023136"/>
    </source>
</evidence>
<comment type="subcellular location">
    <subcellularLocation>
        <location evidence="1">Membrane</location>
        <topology evidence="1">Multi-pass membrane protein</topology>
    </subcellularLocation>
</comment>
<proteinExistence type="inferred from homology"/>
<keyword evidence="3 9" id="KW-1133">Transmembrane helix</keyword>
<keyword evidence="12" id="KW-1185">Reference proteome</keyword>
<feature type="domain" description="G-protein coupled receptors family 1 profile" evidence="10">
    <location>
        <begin position="13"/>
        <end position="263"/>
    </location>
</feature>
<dbReference type="AlphaFoldDB" id="A0A7J7KMM5"/>
<reference evidence="11" key="1">
    <citation type="submission" date="2020-06" db="EMBL/GenBank/DDBJ databases">
        <title>Draft genome of Bugula neritina, a colonial animal packing powerful symbionts and potential medicines.</title>
        <authorList>
            <person name="Rayko M."/>
        </authorList>
    </citation>
    <scope>NUCLEOTIDE SEQUENCE [LARGE SCALE GENOMIC DNA]</scope>
    <source>
        <strain evidence="11">Kwan_BN1</strain>
    </source>
</reference>
<feature type="transmembrane region" description="Helical" evidence="9">
    <location>
        <begin position="70"/>
        <end position="92"/>
    </location>
</feature>
<evidence type="ECO:0000256" key="2">
    <source>
        <dbReference type="ARBA" id="ARBA00022692"/>
    </source>
</evidence>
<evidence type="ECO:0000256" key="1">
    <source>
        <dbReference type="ARBA" id="ARBA00004141"/>
    </source>
</evidence>
<feature type="transmembrane region" description="Helical" evidence="9">
    <location>
        <begin position="6"/>
        <end position="21"/>
    </location>
</feature>
<dbReference type="PANTHER" id="PTHR24240">
    <property type="entry name" value="OPSIN"/>
    <property type="match status" value="1"/>
</dbReference>
<evidence type="ECO:0000256" key="8">
    <source>
        <dbReference type="RuleBase" id="RU000688"/>
    </source>
</evidence>
<feature type="transmembrane region" description="Helical" evidence="9">
    <location>
        <begin position="113"/>
        <end position="132"/>
    </location>
</feature>
<evidence type="ECO:0000256" key="7">
    <source>
        <dbReference type="ARBA" id="ARBA00023224"/>
    </source>
</evidence>
<dbReference type="GO" id="GO:0004930">
    <property type="term" value="F:G protein-coupled receptor activity"/>
    <property type="evidence" value="ECO:0007669"/>
    <property type="project" value="UniProtKB-KW"/>
</dbReference>
<feature type="transmembrane region" description="Helical" evidence="9">
    <location>
        <begin position="164"/>
        <end position="190"/>
    </location>
</feature>
<dbReference type="CDD" id="cd14969">
    <property type="entry name" value="7tmA_Opsins_type2_animals"/>
    <property type="match status" value="1"/>
</dbReference>
<keyword evidence="7 8" id="KW-0807">Transducer</keyword>
<comment type="similarity">
    <text evidence="8">Belongs to the G-protein coupled receptor 1 family.</text>
</comment>
<evidence type="ECO:0000259" key="10">
    <source>
        <dbReference type="PROSITE" id="PS50262"/>
    </source>
</evidence>
<dbReference type="EMBL" id="VXIV02000268">
    <property type="protein sequence ID" value="KAF6039393.1"/>
    <property type="molecule type" value="Genomic_DNA"/>
</dbReference>
<feature type="transmembrane region" description="Helical" evidence="9">
    <location>
        <begin position="33"/>
        <end position="55"/>
    </location>
</feature>
<dbReference type="Proteomes" id="UP000593567">
    <property type="component" value="Unassembled WGS sequence"/>
</dbReference>
<evidence type="ECO:0000313" key="11">
    <source>
        <dbReference type="EMBL" id="KAF6039393.1"/>
    </source>
</evidence>
<accession>A0A7J7KMM5</accession>
<name>A0A7J7KMM5_BUGNE</name>
<sequence length="339" mass="38188">MTILTAVGVFANTSVVVLFTLPSRRKVHSRVTYLLRSLAVSDGTMALVGGTMYAVNCFYHKWVFGRVGCVFHGVVMTCCGVTSIAHLAAIALERCYTMTHIQWSVANKDRVPKHIYAAQLACWVYGALWAVLPLTGLQRYTEEGRVSCSLDWFNPSPGYKAFNLTMLVTVFFIPGFIMLTTNIIIFKVVHRSLLENRRSRLLKTEKKLARSLMYIVVFYLLAWVPYGLASVWATVDAQSIPTTFLMLTGFFAKLSFTLNPLLYVGMNQTYRAELIQMSTQCCCINFQFLQKFLPNKETLSQNDDKTDASEELLDKDTEVMSQVGRLPNSESFSTKCSTL</sequence>
<evidence type="ECO:0000313" key="12">
    <source>
        <dbReference type="Proteomes" id="UP000593567"/>
    </source>
</evidence>
<organism evidence="11 12">
    <name type="scientific">Bugula neritina</name>
    <name type="common">Brown bryozoan</name>
    <name type="synonym">Sertularia neritina</name>
    <dbReference type="NCBI Taxonomy" id="10212"/>
    <lineage>
        <taxon>Eukaryota</taxon>
        <taxon>Metazoa</taxon>
        <taxon>Spiralia</taxon>
        <taxon>Lophotrochozoa</taxon>
        <taxon>Bryozoa</taxon>
        <taxon>Gymnolaemata</taxon>
        <taxon>Cheilostomatida</taxon>
        <taxon>Flustrina</taxon>
        <taxon>Buguloidea</taxon>
        <taxon>Bugulidae</taxon>
        <taxon>Bugula</taxon>
    </lineage>
</organism>
<dbReference type="PROSITE" id="PS00237">
    <property type="entry name" value="G_PROTEIN_RECEP_F1_1"/>
    <property type="match status" value="1"/>
</dbReference>
<dbReference type="Pfam" id="PF00001">
    <property type="entry name" value="7tm_1"/>
    <property type="match status" value="1"/>
</dbReference>
<dbReference type="SUPFAM" id="SSF81321">
    <property type="entry name" value="Family A G protein-coupled receptor-like"/>
    <property type="match status" value="1"/>
</dbReference>
<comment type="caution">
    <text evidence="11">The sequence shown here is derived from an EMBL/GenBank/DDBJ whole genome shotgun (WGS) entry which is preliminary data.</text>
</comment>
<evidence type="ECO:0000256" key="4">
    <source>
        <dbReference type="ARBA" id="ARBA00023040"/>
    </source>
</evidence>
<feature type="transmembrane region" description="Helical" evidence="9">
    <location>
        <begin position="211"/>
        <end position="232"/>
    </location>
</feature>
<dbReference type="InterPro" id="IPR000276">
    <property type="entry name" value="GPCR_Rhodpsn"/>
</dbReference>
<dbReference type="OrthoDB" id="5564849at2759"/>
<evidence type="ECO:0000256" key="6">
    <source>
        <dbReference type="ARBA" id="ARBA00023170"/>
    </source>
</evidence>
<keyword evidence="2 8" id="KW-0812">Transmembrane</keyword>
<keyword evidence="5 9" id="KW-0472">Membrane</keyword>
<evidence type="ECO:0000256" key="9">
    <source>
        <dbReference type="SAM" id="Phobius"/>
    </source>
</evidence>
<keyword evidence="4 8" id="KW-0297">G-protein coupled receptor</keyword>
<dbReference type="PRINTS" id="PR00237">
    <property type="entry name" value="GPCRRHODOPSN"/>
</dbReference>
<feature type="transmembrane region" description="Helical" evidence="9">
    <location>
        <begin position="244"/>
        <end position="264"/>
    </location>
</feature>
<dbReference type="InterPro" id="IPR050125">
    <property type="entry name" value="GPCR_opsins"/>
</dbReference>
<dbReference type="GO" id="GO:0016020">
    <property type="term" value="C:membrane"/>
    <property type="evidence" value="ECO:0007669"/>
    <property type="project" value="UniProtKB-SubCell"/>
</dbReference>
<keyword evidence="6 8" id="KW-0675">Receptor</keyword>
<protein>
    <submittedName>
        <fullName evidence="11">NinaE</fullName>
    </submittedName>
</protein>
<evidence type="ECO:0000256" key="3">
    <source>
        <dbReference type="ARBA" id="ARBA00022989"/>
    </source>
</evidence>